<name>A0ABS1T767_9CLOT</name>
<dbReference type="EMBL" id="JAESWC010000002">
    <property type="protein sequence ID" value="MBL4935190.1"/>
    <property type="molecule type" value="Genomic_DNA"/>
</dbReference>
<gene>
    <name evidence="1" type="ORF">JK636_05405</name>
</gene>
<dbReference type="Proteomes" id="UP000632377">
    <property type="component" value="Unassembled WGS sequence"/>
</dbReference>
<protein>
    <submittedName>
        <fullName evidence="1">Uncharacterized protein</fullName>
    </submittedName>
</protein>
<reference evidence="1 2" key="1">
    <citation type="submission" date="2021-01" db="EMBL/GenBank/DDBJ databases">
        <title>Genome public.</title>
        <authorList>
            <person name="Liu C."/>
            <person name="Sun Q."/>
        </authorList>
    </citation>
    <scope>NUCLEOTIDE SEQUENCE [LARGE SCALE GENOMIC DNA]</scope>
    <source>
        <strain evidence="1 2">YIM B02515</strain>
    </source>
</reference>
<accession>A0ABS1T767</accession>
<dbReference type="RefSeq" id="WP_202747796.1">
    <property type="nucleotide sequence ID" value="NZ_JAESWC010000002.1"/>
</dbReference>
<proteinExistence type="predicted"/>
<evidence type="ECO:0000313" key="2">
    <source>
        <dbReference type="Proteomes" id="UP000632377"/>
    </source>
</evidence>
<organism evidence="1 2">
    <name type="scientific">Clostridium rhizosphaerae</name>
    <dbReference type="NCBI Taxonomy" id="2803861"/>
    <lineage>
        <taxon>Bacteria</taxon>
        <taxon>Bacillati</taxon>
        <taxon>Bacillota</taxon>
        <taxon>Clostridia</taxon>
        <taxon>Eubacteriales</taxon>
        <taxon>Clostridiaceae</taxon>
        <taxon>Clostridium</taxon>
    </lineage>
</organism>
<sequence>MKISAKVSENIHTCDELAKVAGVSHDTYSKGKKNSTYKRRNVDINERM</sequence>
<comment type="caution">
    <text evidence="1">The sequence shown here is derived from an EMBL/GenBank/DDBJ whole genome shotgun (WGS) entry which is preliminary data.</text>
</comment>
<keyword evidence="2" id="KW-1185">Reference proteome</keyword>
<evidence type="ECO:0000313" key="1">
    <source>
        <dbReference type="EMBL" id="MBL4935190.1"/>
    </source>
</evidence>